<feature type="region of interest" description="Disordered" evidence="1">
    <location>
        <begin position="184"/>
        <end position="242"/>
    </location>
</feature>
<evidence type="ECO:0000256" key="2">
    <source>
        <dbReference type="SAM" id="Phobius"/>
    </source>
</evidence>
<feature type="compositionally biased region" description="Polar residues" evidence="1">
    <location>
        <begin position="223"/>
        <end position="239"/>
    </location>
</feature>
<keyword evidence="2" id="KW-1133">Transmembrane helix</keyword>
<name>A0A1I8APZ7_9BILA</name>
<sequence length="546" mass="57815">MTAPRRCPHSFLNALVGPAFIARCLLLSGGAALLRRSIGLCGSEMNHNNHGNPERAPGDRSSGFRPRGGYGRPQPTFGNGLPSDMSMIRSDDRIYVPTSRGSSRGRGSNARIGTRGVWTPPPTLWSPQGYRQPPSRGISAQPRPTINDNNVEVAHRRVAGFGSAWTHSVVTANGPNWTLPPVSTARGGRSNSSVAHPVVSQNRRGASSSVTRAVRMPIWSVNAPESGQRSPTGCAASTSPPTTQPFALPPPQVDVPAQTQQSLQPFFATGVPRFIGNLLYINGLAYGPAAFGNYVSPPAGSPSASPPLWALQPPPMLMNNPAQPLSTASTVANPRAQIGIVVTSSAPQRSPSQGNPSQEGQPPNSPNGTFYALYAGPGTQRALPPGNGQNNQSGTQRAPPSGNGQHAQSGTQWAPPSGMNSGWFSPSTSPPGVMAPSPLVRPPPFFPMGHINTFPQHRPYTPRTRTFDAARIARLREDIERALQESSTEARSPEGASPNESLGQLAPSPNEERPEFQEVEDPAPRENAGCPSRESAKRGRGARRGK</sequence>
<dbReference type="AlphaFoldDB" id="A0A1I8APZ7"/>
<dbReference type="WBParaSite" id="L893_g825.t1">
    <property type="protein sequence ID" value="L893_g825.t1"/>
    <property type="gene ID" value="L893_g825"/>
</dbReference>
<feature type="compositionally biased region" description="Polar residues" evidence="1">
    <location>
        <begin position="344"/>
        <end position="368"/>
    </location>
</feature>
<proteinExistence type="predicted"/>
<evidence type="ECO:0000313" key="3">
    <source>
        <dbReference type="Proteomes" id="UP000095287"/>
    </source>
</evidence>
<feature type="region of interest" description="Disordered" evidence="1">
    <location>
        <begin position="482"/>
        <end position="546"/>
    </location>
</feature>
<feature type="compositionally biased region" description="Low complexity" evidence="1">
    <location>
        <begin position="99"/>
        <end position="108"/>
    </location>
</feature>
<feature type="region of interest" description="Disordered" evidence="1">
    <location>
        <begin position="47"/>
        <end position="84"/>
    </location>
</feature>
<accession>A0A1I8APZ7</accession>
<protein>
    <submittedName>
        <fullName evidence="4">RING-type domain-containing protein</fullName>
    </submittedName>
</protein>
<evidence type="ECO:0000313" key="4">
    <source>
        <dbReference type="WBParaSite" id="L893_g825.t1"/>
    </source>
</evidence>
<evidence type="ECO:0000256" key="1">
    <source>
        <dbReference type="SAM" id="MobiDB-lite"/>
    </source>
</evidence>
<feature type="compositionally biased region" description="Polar residues" evidence="1">
    <location>
        <begin position="189"/>
        <end position="211"/>
    </location>
</feature>
<reference evidence="4" key="1">
    <citation type="submission" date="2016-11" db="UniProtKB">
        <authorList>
            <consortium name="WormBaseParasite"/>
        </authorList>
    </citation>
    <scope>IDENTIFICATION</scope>
</reference>
<feature type="region of interest" description="Disordered" evidence="1">
    <location>
        <begin position="344"/>
        <end position="438"/>
    </location>
</feature>
<feature type="compositionally biased region" description="Polar residues" evidence="1">
    <location>
        <begin position="387"/>
        <end position="427"/>
    </location>
</feature>
<feature type="transmembrane region" description="Helical" evidence="2">
    <location>
        <begin position="12"/>
        <end position="34"/>
    </location>
</feature>
<feature type="region of interest" description="Disordered" evidence="1">
    <location>
        <begin position="96"/>
        <end position="146"/>
    </location>
</feature>
<keyword evidence="2" id="KW-0812">Transmembrane</keyword>
<keyword evidence="3" id="KW-1185">Reference proteome</keyword>
<organism evidence="3 4">
    <name type="scientific">Steinernema glaseri</name>
    <dbReference type="NCBI Taxonomy" id="37863"/>
    <lineage>
        <taxon>Eukaryota</taxon>
        <taxon>Metazoa</taxon>
        <taxon>Ecdysozoa</taxon>
        <taxon>Nematoda</taxon>
        <taxon>Chromadorea</taxon>
        <taxon>Rhabditida</taxon>
        <taxon>Tylenchina</taxon>
        <taxon>Panagrolaimomorpha</taxon>
        <taxon>Strongyloidoidea</taxon>
        <taxon>Steinernematidae</taxon>
        <taxon>Steinernema</taxon>
    </lineage>
</organism>
<keyword evidence="2" id="KW-0472">Membrane</keyword>
<dbReference type="Proteomes" id="UP000095287">
    <property type="component" value="Unplaced"/>
</dbReference>